<gene>
    <name evidence="2" type="ORF">LSINAPIS_LOCUS8526</name>
</gene>
<evidence type="ECO:0000256" key="1">
    <source>
        <dbReference type="SAM" id="MobiDB-lite"/>
    </source>
</evidence>
<protein>
    <submittedName>
        <fullName evidence="2">Uncharacterized protein</fullName>
    </submittedName>
</protein>
<dbReference type="EMBL" id="FZQP02003046">
    <property type="protein sequence ID" value="VVC97186.1"/>
    <property type="molecule type" value="Genomic_DNA"/>
</dbReference>
<organism evidence="2 3">
    <name type="scientific">Leptidea sinapis</name>
    <dbReference type="NCBI Taxonomy" id="189913"/>
    <lineage>
        <taxon>Eukaryota</taxon>
        <taxon>Metazoa</taxon>
        <taxon>Ecdysozoa</taxon>
        <taxon>Arthropoda</taxon>
        <taxon>Hexapoda</taxon>
        <taxon>Insecta</taxon>
        <taxon>Pterygota</taxon>
        <taxon>Neoptera</taxon>
        <taxon>Endopterygota</taxon>
        <taxon>Lepidoptera</taxon>
        <taxon>Glossata</taxon>
        <taxon>Ditrysia</taxon>
        <taxon>Papilionoidea</taxon>
        <taxon>Pieridae</taxon>
        <taxon>Dismorphiinae</taxon>
        <taxon>Leptidea</taxon>
    </lineage>
</organism>
<proteinExistence type="predicted"/>
<keyword evidence="3" id="KW-1185">Reference proteome</keyword>
<dbReference type="AlphaFoldDB" id="A0A5E4QH78"/>
<feature type="region of interest" description="Disordered" evidence="1">
    <location>
        <begin position="46"/>
        <end position="89"/>
    </location>
</feature>
<accession>A0A5E4QH78</accession>
<reference evidence="2 3" key="1">
    <citation type="submission" date="2017-07" db="EMBL/GenBank/DDBJ databases">
        <authorList>
            <person name="Talla V."/>
            <person name="Backstrom N."/>
        </authorList>
    </citation>
    <scope>NUCLEOTIDE SEQUENCE [LARGE SCALE GENOMIC DNA]</scope>
</reference>
<feature type="compositionally biased region" description="Basic and acidic residues" evidence="1">
    <location>
        <begin position="75"/>
        <end position="89"/>
    </location>
</feature>
<dbReference type="Proteomes" id="UP000324832">
    <property type="component" value="Unassembled WGS sequence"/>
</dbReference>
<name>A0A5E4QH78_9NEOP</name>
<evidence type="ECO:0000313" key="2">
    <source>
        <dbReference type="EMBL" id="VVC97186.1"/>
    </source>
</evidence>
<evidence type="ECO:0000313" key="3">
    <source>
        <dbReference type="Proteomes" id="UP000324832"/>
    </source>
</evidence>
<sequence>MCKALLRNRLGCTLTLQLCASCTEHILLSYSASFIHVYSLRVAIPSSLNDDETGGGDGVPDRHEDPELLLAPGDTEERPPHAPGEKYTY</sequence>